<keyword evidence="2" id="KW-1185">Reference proteome</keyword>
<protein>
    <submittedName>
        <fullName evidence="1">Uncharacterized protein</fullName>
    </submittedName>
</protein>
<reference evidence="1" key="1">
    <citation type="submission" date="2020-08" db="EMBL/GenBank/DDBJ databases">
        <title>Multicomponent nature underlies the extraordinary mechanical properties of spider dragline silk.</title>
        <authorList>
            <person name="Kono N."/>
            <person name="Nakamura H."/>
            <person name="Mori M."/>
            <person name="Yoshida Y."/>
            <person name="Ohtoshi R."/>
            <person name="Malay A.D."/>
            <person name="Moran D.A.P."/>
            <person name="Tomita M."/>
            <person name="Numata K."/>
            <person name="Arakawa K."/>
        </authorList>
    </citation>
    <scope>NUCLEOTIDE SEQUENCE</scope>
</reference>
<organism evidence="1 2">
    <name type="scientific">Trichonephila clavipes</name>
    <name type="common">Golden silk orbweaver</name>
    <name type="synonym">Nephila clavipes</name>
    <dbReference type="NCBI Taxonomy" id="2585209"/>
    <lineage>
        <taxon>Eukaryota</taxon>
        <taxon>Metazoa</taxon>
        <taxon>Ecdysozoa</taxon>
        <taxon>Arthropoda</taxon>
        <taxon>Chelicerata</taxon>
        <taxon>Arachnida</taxon>
        <taxon>Araneae</taxon>
        <taxon>Araneomorphae</taxon>
        <taxon>Entelegynae</taxon>
        <taxon>Araneoidea</taxon>
        <taxon>Nephilidae</taxon>
        <taxon>Trichonephila</taxon>
    </lineage>
</organism>
<dbReference type="Proteomes" id="UP000887159">
    <property type="component" value="Unassembled WGS sequence"/>
</dbReference>
<dbReference type="EMBL" id="BMAU01021284">
    <property type="protein sequence ID" value="GFY08955.1"/>
    <property type="molecule type" value="Genomic_DNA"/>
</dbReference>
<evidence type="ECO:0000313" key="1">
    <source>
        <dbReference type="EMBL" id="GFY08955.1"/>
    </source>
</evidence>
<sequence>MSSWLVCCGFEPSATEDPECGGADTHLICQAQSLLYGSLWPWLRTRGQQCGFRFLMPLKTRRVERLMLEKSTEVESLQVGMG</sequence>
<gene>
    <name evidence="1" type="ORF">TNCV_4661461</name>
</gene>
<name>A0A8X6SCW7_TRICX</name>
<proteinExistence type="predicted"/>
<evidence type="ECO:0000313" key="2">
    <source>
        <dbReference type="Proteomes" id="UP000887159"/>
    </source>
</evidence>
<accession>A0A8X6SCW7</accession>
<comment type="caution">
    <text evidence="1">The sequence shown here is derived from an EMBL/GenBank/DDBJ whole genome shotgun (WGS) entry which is preliminary data.</text>
</comment>
<dbReference type="AlphaFoldDB" id="A0A8X6SCW7"/>